<comment type="caution">
    <text evidence="2">The sequence shown here is derived from an EMBL/GenBank/DDBJ whole genome shotgun (WGS) entry which is preliminary data.</text>
</comment>
<dbReference type="SUPFAM" id="SSF52129">
    <property type="entry name" value="Caspase-like"/>
    <property type="match status" value="1"/>
</dbReference>
<dbReference type="Gene3D" id="3.40.50.1460">
    <property type="match status" value="1"/>
</dbReference>
<gene>
    <name evidence="2" type="ORF">DBV15_11328</name>
</gene>
<keyword evidence="3" id="KW-1185">Reference proteome</keyword>
<dbReference type="EMBL" id="QBLH01000720">
    <property type="protein sequence ID" value="TGZ54353.1"/>
    <property type="molecule type" value="Genomic_DNA"/>
</dbReference>
<evidence type="ECO:0000313" key="3">
    <source>
        <dbReference type="Proteomes" id="UP000310200"/>
    </source>
</evidence>
<reference evidence="2 3" key="1">
    <citation type="journal article" date="2019" name="Philos. Trans. R. Soc. Lond., B, Biol. Sci.">
        <title>Ant behaviour and brain gene expression of defending hosts depend on the ecological success of the intruding social parasite.</title>
        <authorList>
            <person name="Kaur R."/>
            <person name="Stoldt M."/>
            <person name="Jongepier E."/>
            <person name="Feldmeyer B."/>
            <person name="Menzel F."/>
            <person name="Bornberg-Bauer E."/>
            <person name="Foitzik S."/>
        </authorList>
    </citation>
    <scope>NUCLEOTIDE SEQUENCE [LARGE SCALE GENOMIC DNA]</scope>
    <source>
        <tissue evidence="2">Whole body</tissue>
    </source>
</reference>
<organism evidence="2 3">
    <name type="scientific">Temnothorax longispinosus</name>
    <dbReference type="NCBI Taxonomy" id="300112"/>
    <lineage>
        <taxon>Eukaryota</taxon>
        <taxon>Metazoa</taxon>
        <taxon>Ecdysozoa</taxon>
        <taxon>Arthropoda</taxon>
        <taxon>Hexapoda</taxon>
        <taxon>Insecta</taxon>
        <taxon>Pterygota</taxon>
        <taxon>Neoptera</taxon>
        <taxon>Endopterygota</taxon>
        <taxon>Hymenoptera</taxon>
        <taxon>Apocrita</taxon>
        <taxon>Aculeata</taxon>
        <taxon>Formicoidea</taxon>
        <taxon>Formicidae</taxon>
        <taxon>Myrmicinae</taxon>
        <taxon>Temnothorax</taxon>
    </lineage>
</organism>
<dbReference type="InterPro" id="IPR011600">
    <property type="entry name" value="Pept_C14_caspase"/>
</dbReference>
<dbReference type="AlphaFoldDB" id="A0A4S2KW64"/>
<dbReference type="InterPro" id="IPR001309">
    <property type="entry name" value="Pept_C14_p20"/>
</dbReference>
<dbReference type="STRING" id="300112.A0A4S2KW64"/>
<dbReference type="Proteomes" id="UP000310200">
    <property type="component" value="Unassembled WGS sequence"/>
</dbReference>
<dbReference type="Pfam" id="PF00656">
    <property type="entry name" value="Peptidase_C14"/>
    <property type="match status" value="1"/>
</dbReference>
<dbReference type="GO" id="GO:0006508">
    <property type="term" value="P:proteolysis"/>
    <property type="evidence" value="ECO:0007669"/>
    <property type="project" value="InterPro"/>
</dbReference>
<protein>
    <recommendedName>
        <fullName evidence="1">Caspase family p20 domain-containing protein</fullName>
    </recommendedName>
</protein>
<proteinExistence type="predicted"/>
<evidence type="ECO:0000313" key="2">
    <source>
        <dbReference type="EMBL" id="TGZ54353.1"/>
    </source>
</evidence>
<evidence type="ECO:0000259" key="1">
    <source>
        <dbReference type="PROSITE" id="PS50208"/>
    </source>
</evidence>
<dbReference type="InterPro" id="IPR029030">
    <property type="entry name" value="Caspase-like_dom_sf"/>
</dbReference>
<sequence length="157" mass="18561">MYNSSFDELLRKDNRKIFEKPMTKKSAEQIVEKLNTNMYGDPWEYLIPNNSLININLMSYDASYATTSIWNYFTAEKCPTLAGKPKLFFTGACQGMFQTEQYRALPNYNGIKKNYKTSGEHMMLDDMQLQKWFFDMESQPIENLFELRLFEKHLSIL</sequence>
<accession>A0A4S2KW64</accession>
<dbReference type="GO" id="GO:0004197">
    <property type="term" value="F:cysteine-type endopeptidase activity"/>
    <property type="evidence" value="ECO:0007669"/>
    <property type="project" value="InterPro"/>
</dbReference>
<feature type="domain" description="Caspase family p20" evidence="1">
    <location>
        <begin position="68"/>
        <end position="95"/>
    </location>
</feature>
<dbReference type="PROSITE" id="PS50208">
    <property type="entry name" value="CASPASE_P20"/>
    <property type="match status" value="1"/>
</dbReference>
<name>A0A4S2KW64_9HYME</name>